<keyword evidence="4 10" id="KW-1003">Cell membrane</keyword>
<proteinExistence type="inferred from homology"/>
<keyword evidence="11" id="KW-0969">Cilium</keyword>
<comment type="similarity">
    <text evidence="2 10">Belongs to the FliR/MopE/SpaR family.</text>
</comment>
<dbReference type="HOGENOM" id="CLU_063626_2_3_0"/>
<feature type="transmembrane region" description="Helical" evidence="10">
    <location>
        <begin position="184"/>
        <end position="206"/>
    </location>
</feature>
<dbReference type="InterPro" id="IPR006303">
    <property type="entry name" value="FliR"/>
</dbReference>
<dbReference type="OrthoDB" id="9807748at2"/>
<evidence type="ECO:0000256" key="2">
    <source>
        <dbReference type="ARBA" id="ARBA00009772"/>
    </source>
</evidence>
<sequence length="256" mass="28687" precursor="true">MDWKVFLETKFLVWVLFVTRLAGMFMIAPFFADWFFPLQLKIPLVVFFSWAALPMINEVIPLSINVMSLVLSMLANYFLGFLIGFFAILPFAAISIAGEIFGTQMVLALSSVFDPQREETPILGEFVYVVGLYVFVALNGHLLLLQAIVESTSKVPLSQTILKPNIVSLVLEKSGEMFVVAMKFGFPIIAFMLVVTLALGILSRLIPQMNVFMVGMPLKILVGLILFLGMIPVWADVFSQISVRLMNFVENFVKNL</sequence>
<evidence type="ECO:0000256" key="8">
    <source>
        <dbReference type="ARBA" id="ARBA00023143"/>
    </source>
</evidence>
<dbReference type="GO" id="GO:0009425">
    <property type="term" value="C:bacterial-type flagellum basal body"/>
    <property type="evidence" value="ECO:0007669"/>
    <property type="project" value="UniProtKB-SubCell"/>
</dbReference>
<dbReference type="STRING" id="688269.Theth_0698"/>
<dbReference type="eggNOG" id="COG1684">
    <property type="taxonomic scope" value="Bacteria"/>
</dbReference>
<keyword evidence="5 10" id="KW-0812">Transmembrane</keyword>
<evidence type="ECO:0000313" key="12">
    <source>
        <dbReference type="Proteomes" id="UP000006804"/>
    </source>
</evidence>
<dbReference type="KEGG" id="tta:Theth_0698"/>
<organism evidence="11 12">
    <name type="scientific">Pseudothermotoga thermarum DSM 5069</name>
    <dbReference type="NCBI Taxonomy" id="688269"/>
    <lineage>
        <taxon>Bacteria</taxon>
        <taxon>Thermotogati</taxon>
        <taxon>Thermotogota</taxon>
        <taxon>Thermotogae</taxon>
        <taxon>Thermotogales</taxon>
        <taxon>Thermotogaceae</taxon>
        <taxon>Pseudothermotoga</taxon>
    </lineage>
</organism>
<feature type="transmembrane region" description="Helical" evidence="10">
    <location>
        <begin position="12"/>
        <end position="32"/>
    </location>
</feature>
<evidence type="ECO:0000256" key="9">
    <source>
        <dbReference type="NCBIfam" id="TIGR01400"/>
    </source>
</evidence>
<evidence type="ECO:0000256" key="5">
    <source>
        <dbReference type="ARBA" id="ARBA00022692"/>
    </source>
</evidence>
<evidence type="ECO:0000256" key="4">
    <source>
        <dbReference type="ARBA" id="ARBA00022475"/>
    </source>
</evidence>
<dbReference type="PANTHER" id="PTHR30065">
    <property type="entry name" value="FLAGELLAR BIOSYNTHETIC PROTEIN FLIR"/>
    <property type="match status" value="1"/>
</dbReference>
<comment type="caution">
    <text evidence="10">Lacks conserved residue(s) required for the propagation of feature annotation.</text>
</comment>
<protein>
    <recommendedName>
        <fullName evidence="3 9">Flagellar biosynthetic protein FliR</fullName>
    </recommendedName>
</protein>
<dbReference type="Pfam" id="PF01311">
    <property type="entry name" value="Bac_export_1"/>
    <property type="match status" value="1"/>
</dbReference>
<dbReference type="PATRIC" id="fig|688269.3.peg.722"/>
<dbReference type="EMBL" id="CP002351">
    <property type="protein sequence ID" value="AEH50783.1"/>
    <property type="molecule type" value="Genomic_DNA"/>
</dbReference>
<dbReference type="AlphaFoldDB" id="F7YXY4"/>
<dbReference type="InterPro" id="IPR002010">
    <property type="entry name" value="T3SS_IM_R"/>
</dbReference>
<comment type="function">
    <text evidence="1 10">Role in flagellar biosynthesis.</text>
</comment>
<dbReference type="Proteomes" id="UP000006804">
    <property type="component" value="Chromosome"/>
</dbReference>
<evidence type="ECO:0000256" key="1">
    <source>
        <dbReference type="ARBA" id="ARBA00002578"/>
    </source>
</evidence>
<comment type="subcellular location">
    <subcellularLocation>
        <location evidence="10">Cell membrane</location>
        <topology evidence="10">Multi-pass membrane protein</topology>
    </subcellularLocation>
    <subcellularLocation>
        <location evidence="10">Bacterial flagellum basal body</location>
    </subcellularLocation>
</comment>
<name>F7YXY4_9THEM</name>
<dbReference type="GO" id="GO:0044780">
    <property type="term" value="P:bacterial-type flagellum assembly"/>
    <property type="evidence" value="ECO:0007669"/>
    <property type="project" value="UniProtKB-UniRule"/>
</dbReference>
<keyword evidence="7 10" id="KW-0472">Membrane</keyword>
<evidence type="ECO:0000313" key="11">
    <source>
        <dbReference type="EMBL" id="AEH50783.1"/>
    </source>
</evidence>
<evidence type="ECO:0000256" key="3">
    <source>
        <dbReference type="ARBA" id="ARBA00021717"/>
    </source>
</evidence>
<dbReference type="RefSeq" id="WP_013932005.1">
    <property type="nucleotide sequence ID" value="NC_015707.1"/>
</dbReference>
<gene>
    <name evidence="11" type="ORF">Theth_0698</name>
</gene>
<evidence type="ECO:0000256" key="10">
    <source>
        <dbReference type="RuleBase" id="RU362071"/>
    </source>
</evidence>
<dbReference type="GO" id="GO:0006605">
    <property type="term" value="P:protein targeting"/>
    <property type="evidence" value="ECO:0007669"/>
    <property type="project" value="UniProtKB-UniRule"/>
</dbReference>
<dbReference type="NCBIfam" id="TIGR01400">
    <property type="entry name" value="fliR"/>
    <property type="match status" value="1"/>
</dbReference>
<keyword evidence="8 10" id="KW-0975">Bacterial flagellum</keyword>
<keyword evidence="11" id="KW-0966">Cell projection</keyword>
<dbReference type="PRINTS" id="PR00953">
    <property type="entry name" value="TYPE3IMRPROT"/>
</dbReference>
<keyword evidence="6 10" id="KW-1133">Transmembrane helix</keyword>
<evidence type="ECO:0000256" key="7">
    <source>
        <dbReference type="ARBA" id="ARBA00023136"/>
    </source>
</evidence>
<feature type="transmembrane region" description="Helical" evidence="10">
    <location>
        <begin position="126"/>
        <end position="149"/>
    </location>
</feature>
<dbReference type="PANTHER" id="PTHR30065:SF1">
    <property type="entry name" value="SURFACE PRESENTATION OF ANTIGENS PROTEIN SPAR"/>
    <property type="match status" value="1"/>
</dbReference>
<feature type="transmembrane region" description="Helical" evidence="10">
    <location>
        <begin position="218"/>
        <end position="235"/>
    </location>
</feature>
<evidence type="ECO:0000256" key="6">
    <source>
        <dbReference type="ARBA" id="ARBA00022989"/>
    </source>
</evidence>
<accession>F7YXY4</accession>
<keyword evidence="12" id="KW-1185">Reference proteome</keyword>
<reference evidence="11 12" key="1">
    <citation type="submission" date="2010-11" db="EMBL/GenBank/DDBJ databases">
        <title>The complete genome of Thermotoga thermarum DSM 5069.</title>
        <authorList>
            <consortium name="US DOE Joint Genome Institute (JGI-PGF)"/>
            <person name="Lucas S."/>
            <person name="Copeland A."/>
            <person name="Lapidus A."/>
            <person name="Bruce D."/>
            <person name="Goodwin L."/>
            <person name="Pitluck S."/>
            <person name="Kyrpides N."/>
            <person name="Mavromatis K."/>
            <person name="Ivanova N."/>
            <person name="Zeytun A."/>
            <person name="Brettin T."/>
            <person name="Detter J.C."/>
            <person name="Tapia R."/>
            <person name="Han C."/>
            <person name="Land M."/>
            <person name="Hauser L."/>
            <person name="Markowitz V."/>
            <person name="Cheng J.-F."/>
            <person name="Hugenholtz P."/>
            <person name="Woyke T."/>
            <person name="Wu D."/>
            <person name="Spring S."/>
            <person name="Schroeder M."/>
            <person name="Brambilla E."/>
            <person name="Klenk H.-P."/>
            <person name="Eisen J.A."/>
        </authorList>
    </citation>
    <scope>NUCLEOTIDE SEQUENCE [LARGE SCALE GENOMIC DNA]</scope>
    <source>
        <strain evidence="11 12">DSM 5069</strain>
    </source>
</reference>
<dbReference type="GO" id="GO:0005886">
    <property type="term" value="C:plasma membrane"/>
    <property type="evidence" value="ECO:0007669"/>
    <property type="project" value="UniProtKB-SubCell"/>
</dbReference>
<keyword evidence="11" id="KW-0282">Flagellum</keyword>